<protein>
    <submittedName>
        <fullName evidence="2">Uncharacterized protein</fullName>
    </submittedName>
</protein>
<keyword evidence="1" id="KW-1133">Transmembrane helix</keyword>
<keyword evidence="1" id="KW-0472">Membrane</keyword>
<name>A0A422QFB2_9BURK</name>
<feature type="transmembrane region" description="Helical" evidence="1">
    <location>
        <begin position="123"/>
        <end position="145"/>
    </location>
</feature>
<sequence>MNDADEWARLQDAWGADAPAAPPMPDVTAMIARARRQRHLIIWTIAGEWALALVAVVMLVRDWPRATANGYMLLWWVYFLLFMVVVMISFTWTRLAALREPAGASLRDWLGLRRRRALLSLRLVRLTRWTTFPMLPAPFITLFTARDAWSATWSTAVVTMLLAGGLLWARDKARRMKAELAEVDALAREWLDEPQDGTQDRTTTA</sequence>
<organism evidence="2 3">
    <name type="scientific">Massilia aurea</name>
    <dbReference type="NCBI Taxonomy" id="373040"/>
    <lineage>
        <taxon>Bacteria</taxon>
        <taxon>Pseudomonadati</taxon>
        <taxon>Pseudomonadota</taxon>
        <taxon>Betaproteobacteria</taxon>
        <taxon>Burkholderiales</taxon>
        <taxon>Oxalobacteraceae</taxon>
        <taxon>Telluria group</taxon>
        <taxon>Massilia</taxon>
    </lineage>
</organism>
<evidence type="ECO:0000256" key="1">
    <source>
        <dbReference type="SAM" id="Phobius"/>
    </source>
</evidence>
<comment type="caution">
    <text evidence="2">The sequence shown here is derived from an EMBL/GenBank/DDBJ whole genome shotgun (WGS) entry which is preliminary data.</text>
</comment>
<gene>
    <name evidence="2" type="ORF">NM04_21995</name>
</gene>
<dbReference type="Proteomes" id="UP000283254">
    <property type="component" value="Unassembled WGS sequence"/>
</dbReference>
<feature type="transmembrane region" description="Helical" evidence="1">
    <location>
        <begin position="40"/>
        <end position="60"/>
    </location>
</feature>
<keyword evidence="1" id="KW-0812">Transmembrane</keyword>
<dbReference type="RefSeq" id="WP_123071535.1">
    <property type="nucleotide sequence ID" value="NZ_JSAB01000309.1"/>
</dbReference>
<proteinExistence type="predicted"/>
<reference evidence="2" key="1">
    <citation type="submission" date="2014-10" db="EMBL/GenBank/DDBJ databases">
        <title>Massilia sp. genome.</title>
        <authorList>
            <person name="Xu B."/>
            <person name="Dai L."/>
            <person name="Huang Z."/>
        </authorList>
    </citation>
    <scope>NUCLEOTIDE SEQUENCE [LARGE SCALE GENOMIC DNA]</scope>
    <source>
        <strain evidence="2">CFS-1</strain>
    </source>
</reference>
<evidence type="ECO:0000313" key="3">
    <source>
        <dbReference type="Proteomes" id="UP000283254"/>
    </source>
</evidence>
<evidence type="ECO:0000313" key="2">
    <source>
        <dbReference type="EMBL" id="RNF28660.1"/>
    </source>
</evidence>
<dbReference type="OrthoDB" id="8755660at2"/>
<dbReference type="AlphaFoldDB" id="A0A422QFB2"/>
<keyword evidence="3" id="KW-1185">Reference proteome</keyword>
<dbReference type="EMBL" id="JSAB01000309">
    <property type="protein sequence ID" value="RNF28660.1"/>
    <property type="molecule type" value="Genomic_DNA"/>
</dbReference>
<feature type="transmembrane region" description="Helical" evidence="1">
    <location>
        <begin position="151"/>
        <end position="169"/>
    </location>
</feature>
<feature type="transmembrane region" description="Helical" evidence="1">
    <location>
        <begin position="72"/>
        <end position="92"/>
    </location>
</feature>
<accession>A0A422QFB2</accession>